<feature type="transmembrane region" description="Helical" evidence="2">
    <location>
        <begin position="24"/>
        <end position="46"/>
    </location>
</feature>
<organism evidence="3 4">
    <name type="scientific">Allokutzneria multivorans</name>
    <dbReference type="NCBI Taxonomy" id="1142134"/>
    <lineage>
        <taxon>Bacteria</taxon>
        <taxon>Bacillati</taxon>
        <taxon>Actinomycetota</taxon>
        <taxon>Actinomycetes</taxon>
        <taxon>Pseudonocardiales</taxon>
        <taxon>Pseudonocardiaceae</taxon>
        <taxon>Allokutzneria</taxon>
    </lineage>
</organism>
<evidence type="ECO:0000256" key="1">
    <source>
        <dbReference type="SAM" id="MobiDB-lite"/>
    </source>
</evidence>
<keyword evidence="4" id="KW-1185">Reference proteome</keyword>
<keyword evidence="2" id="KW-0812">Transmembrane</keyword>
<dbReference type="EMBL" id="BAABAL010000019">
    <property type="protein sequence ID" value="GAA4024904.1"/>
    <property type="molecule type" value="Genomic_DNA"/>
</dbReference>
<feature type="compositionally biased region" description="Basic and acidic residues" evidence="1">
    <location>
        <begin position="73"/>
        <end position="92"/>
    </location>
</feature>
<reference evidence="4" key="1">
    <citation type="journal article" date="2019" name="Int. J. Syst. Evol. Microbiol.">
        <title>The Global Catalogue of Microorganisms (GCM) 10K type strain sequencing project: providing services to taxonomists for standard genome sequencing and annotation.</title>
        <authorList>
            <consortium name="The Broad Institute Genomics Platform"/>
            <consortium name="The Broad Institute Genome Sequencing Center for Infectious Disease"/>
            <person name="Wu L."/>
            <person name="Ma J."/>
        </authorList>
    </citation>
    <scope>NUCLEOTIDE SEQUENCE [LARGE SCALE GENOMIC DNA]</scope>
    <source>
        <strain evidence="4">JCM 17342</strain>
    </source>
</reference>
<feature type="region of interest" description="Disordered" evidence="1">
    <location>
        <begin position="73"/>
        <end position="108"/>
    </location>
</feature>
<keyword evidence="2" id="KW-1133">Transmembrane helix</keyword>
<protein>
    <submittedName>
        <fullName evidence="3">Uncharacterized protein</fullName>
    </submittedName>
</protein>
<gene>
    <name evidence="3" type="ORF">GCM10022247_56670</name>
</gene>
<dbReference type="Proteomes" id="UP001501747">
    <property type="component" value="Unassembled WGS sequence"/>
</dbReference>
<evidence type="ECO:0000313" key="3">
    <source>
        <dbReference type="EMBL" id="GAA4024904.1"/>
    </source>
</evidence>
<name>A0ABP7TE55_9PSEU</name>
<evidence type="ECO:0000256" key="2">
    <source>
        <dbReference type="SAM" id="Phobius"/>
    </source>
</evidence>
<sequence length="108" mass="11934">MPPNATFDALRRSGWRADPRNMSATLILVAHGLVVISLVMWLVIVIRRELRAPSEPSEHTAVLPKITVTELRERQHAEEMRPHSKSSAEPRRAVPRPGSAASKRGGVA</sequence>
<keyword evidence="2" id="KW-0472">Membrane</keyword>
<evidence type="ECO:0000313" key="4">
    <source>
        <dbReference type="Proteomes" id="UP001501747"/>
    </source>
</evidence>
<proteinExistence type="predicted"/>
<comment type="caution">
    <text evidence="3">The sequence shown here is derived from an EMBL/GenBank/DDBJ whole genome shotgun (WGS) entry which is preliminary data.</text>
</comment>
<accession>A0ABP7TE55</accession>